<dbReference type="Gramene" id="PUZ78406">
    <property type="protein sequence ID" value="PUZ78406"/>
    <property type="gene ID" value="GQ55_1G450100"/>
</dbReference>
<evidence type="ECO:0000313" key="2">
    <source>
        <dbReference type="EMBL" id="PUZ78406.1"/>
    </source>
</evidence>
<gene>
    <name evidence="2" type="ORF">GQ55_1G450100</name>
</gene>
<feature type="region of interest" description="Disordered" evidence="1">
    <location>
        <begin position="352"/>
        <end position="379"/>
    </location>
</feature>
<name>A0A2T7FE96_9POAL</name>
<evidence type="ECO:0000256" key="1">
    <source>
        <dbReference type="SAM" id="MobiDB-lite"/>
    </source>
</evidence>
<protein>
    <recommendedName>
        <fullName evidence="4">Large ribosomal RNA subunit accumulation protein YceD</fullName>
    </recommendedName>
</protein>
<sequence>MPAVSGIRMPVVMLANAHSLRLPEDQNACPEPPLDASEPVMCFWFLVCVEEGAKKENLAPGTKEGRKEGLLLPAGSSTPSVIMYSYLAVPVSPLPAAHAFLLRPPSSVPSLPRSMPPWRAKRRSIAAVSGSFFTADLDPDDYATEPESDGDSPWEGALVYRRDAAAHHLEYASTLERLGLGDLSSHDSRARAAAMGLGALDLDQPQSQTPVLVSLDVARRRGRLRLDGIVRTVITLGCFRCAEPAPQGIFANFSLLLTEEPVEEPDIVDLGTIYEEEEEDGASLTGTLDEDDQDVDWDDRLHFPAGDKEIDISKHIRDIIHLEITMDAVCSPSCKGLCLACGTNLNTSSCNCSQEKQQEPKNVKSRGPLEELLKPIHKR</sequence>
<proteinExistence type="predicted"/>
<dbReference type="Proteomes" id="UP000244336">
    <property type="component" value="Chromosome 1"/>
</dbReference>
<dbReference type="STRING" id="1504633.A0A2T7FE96"/>
<dbReference type="PANTHER" id="PTHR34374">
    <property type="entry name" value="LARGE RIBOSOMAL RNA SUBUNIT ACCUMULATION PROTEIN YCED HOMOLOG 1, CHLOROPLASTIC"/>
    <property type="match status" value="1"/>
</dbReference>
<dbReference type="Pfam" id="PF02620">
    <property type="entry name" value="YceD"/>
    <property type="match status" value="1"/>
</dbReference>
<evidence type="ECO:0000313" key="3">
    <source>
        <dbReference type="Proteomes" id="UP000244336"/>
    </source>
</evidence>
<dbReference type="EMBL" id="CM009749">
    <property type="protein sequence ID" value="PUZ78406.1"/>
    <property type="molecule type" value="Genomic_DNA"/>
</dbReference>
<dbReference type="InterPro" id="IPR003772">
    <property type="entry name" value="YceD"/>
</dbReference>
<dbReference type="AlphaFoldDB" id="A0A2T7FE96"/>
<reference evidence="2 3" key="1">
    <citation type="submission" date="2018-04" db="EMBL/GenBank/DDBJ databases">
        <title>WGS assembly of Panicum hallii var. hallii HAL2.</title>
        <authorList>
            <person name="Lovell J."/>
            <person name="Jenkins J."/>
            <person name="Lowry D."/>
            <person name="Mamidi S."/>
            <person name="Sreedasyam A."/>
            <person name="Weng X."/>
            <person name="Barry K."/>
            <person name="Bonette J."/>
            <person name="Campitelli B."/>
            <person name="Daum C."/>
            <person name="Gordon S."/>
            <person name="Gould B."/>
            <person name="Lipzen A."/>
            <person name="MacQueen A."/>
            <person name="Palacio-Mejia J."/>
            <person name="Plott C."/>
            <person name="Shakirov E."/>
            <person name="Shu S."/>
            <person name="Yoshinaga Y."/>
            <person name="Zane M."/>
            <person name="Rokhsar D."/>
            <person name="Grimwood J."/>
            <person name="Schmutz J."/>
            <person name="Juenger T."/>
        </authorList>
    </citation>
    <scope>NUCLEOTIDE SEQUENCE [LARGE SCALE GENOMIC DNA]</scope>
    <source>
        <strain evidence="3">cv. HAL2</strain>
    </source>
</reference>
<dbReference type="PANTHER" id="PTHR34374:SF1">
    <property type="entry name" value="LARGE RIBOSOMAL RNA SUBUNIT ACCUMULATION PROTEIN YCED HOMOLOG 1, CHLOROPLASTIC"/>
    <property type="match status" value="1"/>
</dbReference>
<dbReference type="OrthoDB" id="1931432at2759"/>
<accession>A0A2T7FE96</accession>
<evidence type="ECO:0008006" key="4">
    <source>
        <dbReference type="Google" id="ProtNLM"/>
    </source>
</evidence>
<organism evidence="2 3">
    <name type="scientific">Panicum hallii var. hallii</name>
    <dbReference type="NCBI Taxonomy" id="1504633"/>
    <lineage>
        <taxon>Eukaryota</taxon>
        <taxon>Viridiplantae</taxon>
        <taxon>Streptophyta</taxon>
        <taxon>Embryophyta</taxon>
        <taxon>Tracheophyta</taxon>
        <taxon>Spermatophyta</taxon>
        <taxon>Magnoliopsida</taxon>
        <taxon>Liliopsida</taxon>
        <taxon>Poales</taxon>
        <taxon>Poaceae</taxon>
        <taxon>PACMAD clade</taxon>
        <taxon>Panicoideae</taxon>
        <taxon>Panicodae</taxon>
        <taxon>Paniceae</taxon>
        <taxon>Panicinae</taxon>
        <taxon>Panicum</taxon>
        <taxon>Panicum sect. Panicum</taxon>
    </lineage>
</organism>
<feature type="compositionally biased region" description="Basic and acidic residues" evidence="1">
    <location>
        <begin position="356"/>
        <end position="379"/>
    </location>
</feature>
<keyword evidence="3" id="KW-1185">Reference proteome</keyword>